<proteinExistence type="predicted"/>
<keyword evidence="1" id="KW-1133">Transmembrane helix</keyword>
<dbReference type="EMBL" id="BK015212">
    <property type="protein sequence ID" value="DAD96191.1"/>
    <property type="molecule type" value="Genomic_DNA"/>
</dbReference>
<keyword evidence="1" id="KW-0812">Transmembrane</keyword>
<name>A0A8S5NP94_9CAUD</name>
<accession>A0A8S5NP94</accession>
<keyword evidence="1" id="KW-0472">Membrane</keyword>
<feature type="transmembrane region" description="Helical" evidence="1">
    <location>
        <begin position="12"/>
        <end position="31"/>
    </location>
</feature>
<sequence length="59" mass="6998">MAFSRRRPFNMFAFICVTSIHLFKIILLYSFNSPCQDIFIDFLKKHGIIKTTNGKDKKR</sequence>
<evidence type="ECO:0000256" key="1">
    <source>
        <dbReference type="SAM" id="Phobius"/>
    </source>
</evidence>
<reference evidence="2" key="1">
    <citation type="journal article" date="2021" name="Proc. Natl. Acad. Sci. U.S.A.">
        <title>A Catalog of Tens of Thousands of Viruses from Human Metagenomes Reveals Hidden Associations with Chronic Diseases.</title>
        <authorList>
            <person name="Tisza M.J."/>
            <person name="Buck C.B."/>
        </authorList>
    </citation>
    <scope>NUCLEOTIDE SEQUENCE</scope>
    <source>
        <strain evidence="2">CtlnK45</strain>
    </source>
</reference>
<evidence type="ECO:0000313" key="2">
    <source>
        <dbReference type="EMBL" id="DAD96191.1"/>
    </source>
</evidence>
<protein>
    <submittedName>
        <fullName evidence="2">Uncharacterized protein</fullName>
    </submittedName>
</protein>
<organism evidence="2">
    <name type="scientific">Myoviridae sp. ctlnK45</name>
    <dbReference type="NCBI Taxonomy" id="2826693"/>
    <lineage>
        <taxon>Viruses</taxon>
        <taxon>Duplodnaviria</taxon>
        <taxon>Heunggongvirae</taxon>
        <taxon>Uroviricota</taxon>
        <taxon>Caudoviricetes</taxon>
    </lineage>
</organism>